<dbReference type="EMBL" id="WNTK01002658">
    <property type="protein sequence ID" value="KAG9465817.1"/>
    <property type="molecule type" value="Genomic_DNA"/>
</dbReference>
<organism evidence="2 3">
    <name type="scientific">Eleutherodactylus coqui</name>
    <name type="common">Puerto Rican coqui</name>
    <dbReference type="NCBI Taxonomy" id="57060"/>
    <lineage>
        <taxon>Eukaryota</taxon>
        <taxon>Metazoa</taxon>
        <taxon>Chordata</taxon>
        <taxon>Craniata</taxon>
        <taxon>Vertebrata</taxon>
        <taxon>Euteleostomi</taxon>
        <taxon>Amphibia</taxon>
        <taxon>Batrachia</taxon>
        <taxon>Anura</taxon>
        <taxon>Neobatrachia</taxon>
        <taxon>Hyloidea</taxon>
        <taxon>Eleutherodactylidae</taxon>
        <taxon>Eleutherodactylinae</taxon>
        <taxon>Eleutherodactylus</taxon>
        <taxon>Eleutherodactylus</taxon>
    </lineage>
</organism>
<sequence length="264" mass="30410">QSKRDAETIVEARDKETDSTACYQTDGSNWLRSRRKHKKNKKVSCNERQAVPNNLVARDEQYTEKNAYMRSEGSNIQQRRQMSMDSNNLIPLQQTQTSLDVTGQNMAQTKEQEKQRLQEDLLDVLYQLIDEVLEGGKSRVCFLHRIGVLKSVSKYILKSIPNIYAEEQIVWYLNQVAELLTSQVPPLQLTPDVLQTKALKILNNKVQGLLTNYFLKTFFKKQILNHLKTSHRDLQDTMANKATIYGLLEDLTKIITNEVGISVH</sequence>
<feature type="non-terminal residue" evidence="2">
    <location>
        <position position="264"/>
    </location>
</feature>
<evidence type="ECO:0000313" key="2">
    <source>
        <dbReference type="EMBL" id="KAG9465817.1"/>
    </source>
</evidence>
<evidence type="ECO:0000256" key="1">
    <source>
        <dbReference type="SAM" id="MobiDB-lite"/>
    </source>
</evidence>
<dbReference type="OrthoDB" id="120967at2759"/>
<proteinExistence type="predicted"/>
<gene>
    <name evidence="2" type="ORF">GDO78_017690</name>
</gene>
<name>A0A8J6C7Q6_ELECQ</name>
<keyword evidence="3" id="KW-1185">Reference proteome</keyword>
<accession>A0A8J6C7Q6</accession>
<dbReference type="Proteomes" id="UP000770717">
    <property type="component" value="Unassembled WGS sequence"/>
</dbReference>
<protein>
    <submittedName>
        <fullName evidence="2">Uncharacterized protein</fullName>
    </submittedName>
</protein>
<feature type="compositionally biased region" description="Basic and acidic residues" evidence="1">
    <location>
        <begin position="1"/>
        <end position="18"/>
    </location>
</feature>
<feature type="region of interest" description="Disordered" evidence="1">
    <location>
        <begin position="1"/>
        <end position="24"/>
    </location>
</feature>
<evidence type="ECO:0000313" key="3">
    <source>
        <dbReference type="Proteomes" id="UP000770717"/>
    </source>
</evidence>
<comment type="caution">
    <text evidence="2">The sequence shown here is derived from an EMBL/GenBank/DDBJ whole genome shotgun (WGS) entry which is preliminary data.</text>
</comment>
<dbReference type="AlphaFoldDB" id="A0A8J6C7Q6"/>
<reference evidence="2" key="1">
    <citation type="thesis" date="2020" institute="ProQuest LLC" country="789 East Eisenhower Parkway, Ann Arbor, MI, USA">
        <title>Comparative Genomics and Chromosome Evolution.</title>
        <authorList>
            <person name="Mudd A.B."/>
        </authorList>
    </citation>
    <scope>NUCLEOTIDE SEQUENCE</scope>
    <source>
        <strain evidence="2">HN-11 Male</strain>
        <tissue evidence="2">Kidney and liver</tissue>
    </source>
</reference>